<dbReference type="Pfam" id="PF00168">
    <property type="entry name" value="C2"/>
    <property type="match status" value="2"/>
</dbReference>
<reference evidence="3 4" key="2">
    <citation type="submission" date="2018-11" db="EMBL/GenBank/DDBJ databases">
        <authorList>
            <consortium name="Pathogen Informatics"/>
        </authorList>
    </citation>
    <scope>NUCLEOTIDE SEQUENCE [LARGE SCALE GENOMIC DNA]</scope>
</reference>
<keyword evidence="1" id="KW-0677">Repeat</keyword>
<dbReference type="Proteomes" id="UP000271162">
    <property type="component" value="Unassembled WGS sequence"/>
</dbReference>
<dbReference type="WBParaSite" id="NBR_0001720701-mRNA-1">
    <property type="protein sequence ID" value="NBR_0001720701-mRNA-1"/>
    <property type="gene ID" value="NBR_0001720701"/>
</dbReference>
<dbReference type="STRING" id="27835.A0A0N4YJQ0"/>
<dbReference type="GO" id="GO:0001786">
    <property type="term" value="F:phosphatidylserine binding"/>
    <property type="evidence" value="ECO:0007669"/>
    <property type="project" value="TreeGrafter"/>
</dbReference>
<name>A0A0N4YJQ0_NIPBR</name>
<dbReference type="GO" id="GO:0005509">
    <property type="term" value="F:calcium ion binding"/>
    <property type="evidence" value="ECO:0007669"/>
    <property type="project" value="TreeGrafter"/>
</dbReference>
<organism evidence="5">
    <name type="scientific">Nippostrongylus brasiliensis</name>
    <name type="common">Rat hookworm</name>
    <dbReference type="NCBI Taxonomy" id="27835"/>
    <lineage>
        <taxon>Eukaryota</taxon>
        <taxon>Metazoa</taxon>
        <taxon>Ecdysozoa</taxon>
        <taxon>Nematoda</taxon>
        <taxon>Chromadorea</taxon>
        <taxon>Rhabditida</taxon>
        <taxon>Rhabditina</taxon>
        <taxon>Rhabditomorpha</taxon>
        <taxon>Strongyloidea</taxon>
        <taxon>Heligmosomidae</taxon>
        <taxon>Nippostrongylus</taxon>
    </lineage>
</organism>
<sequence>MTLYSDLWEETVDEKLKLILWLKQAQLNMKKRLVFTVLLVGILECRNLCELVVSRDGQCLLDPYVKLQLLPEREHRVKTRIVRSTTSPKYDEQFTMYGVTSEQITLSTLHFQVVAFDRYSRDTVVGECVYRLGDAELMLYQEMRYARGELLLSLTYQPAFNNLTVVVLKARGLSRNESGTADPYVKLYLRKENGERIVKKKTHVRRSTVNPVYNESFVFELPETKMDNAVIDLQVINHDRSNRNDVIGRALLNLEDQHVVEVLENPGRQVAQWHHLD</sequence>
<feature type="domain" description="C2" evidence="2">
    <location>
        <begin position="146"/>
        <end position="274"/>
    </location>
</feature>
<dbReference type="PROSITE" id="PS50004">
    <property type="entry name" value="C2"/>
    <property type="match status" value="2"/>
</dbReference>
<evidence type="ECO:0000313" key="5">
    <source>
        <dbReference type="WBParaSite" id="NBR_0001720701-mRNA-1"/>
    </source>
</evidence>
<dbReference type="InterPro" id="IPR035892">
    <property type="entry name" value="C2_domain_sf"/>
</dbReference>
<protein>
    <submittedName>
        <fullName evidence="5">C2 domain-containing protein</fullName>
    </submittedName>
</protein>
<dbReference type="PANTHER" id="PTHR10024">
    <property type="entry name" value="SYNAPTOTAGMIN"/>
    <property type="match status" value="1"/>
</dbReference>
<dbReference type="PANTHER" id="PTHR10024:SF369">
    <property type="entry name" value="FI18813P1"/>
    <property type="match status" value="1"/>
</dbReference>
<evidence type="ECO:0000313" key="4">
    <source>
        <dbReference type="Proteomes" id="UP000271162"/>
    </source>
</evidence>
<dbReference type="GO" id="GO:0030424">
    <property type="term" value="C:axon"/>
    <property type="evidence" value="ECO:0007669"/>
    <property type="project" value="TreeGrafter"/>
</dbReference>
<reference evidence="5" key="1">
    <citation type="submission" date="2017-02" db="UniProtKB">
        <authorList>
            <consortium name="WormBaseParasite"/>
        </authorList>
    </citation>
    <scope>IDENTIFICATION</scope>
</reference>
<dbReference type="PRINTS" id="PR00399">
    <property type="entry name" value="SYNAPTOTAGMN"/>
</dbReference>
<evidence type="ECO:0000256" key="1">
    <source>
        <dbReference type="ARBA" id="ARBA00022737"/>
    </source>
</evidence>
<accession>A0A0N4YJQ0</accession>
<dbReference type="SMART" id="SM00239">
    <property type="entry name" value="C2"/>
    <property type="match status" value="2"/>
</dbReference>
<feature type="domain" description="C2" evidence="2">
    <location>
        <begin position="21"/>
        <end position="145"/>
    </location>
</feature>
<evidence type="ECO:0000313" key="3">
    <source>
        <dbReference type="EMBL" id="VDL80821.1"/>
    </source>
</evidence>
<dbReference type="EMBL" id="UYSL01022619">
    <property type="protein sequence ID" value="VDL80821.1"/>
    <property type="molecule type" value="Genomic_DNA"/>
</dbReference>
<dbReference type="InterPro" id="IPR001565">
    <property type="entry name" value="Synaptotagmin"/>
</dbReference>
<dbReference type="Gene3D" id="2.60.40.150">
    <property type="entry name" value="C2 domain"/>
    <property type="match status" value="2"/>
</dbReference>
<dbReference type="GO" id="GO:0005544">
    <property type="term" value="F:calcium-dependent phospholipid binding"/>
    <property type="evidence" value="ECO:0007669"/>
    <property type="project" value="TreeGrafter"/>
</dbReference>
<dbReference type="FunFam" id="2.60.40.150:FF:000308">
    <property type="entry name" value="CRE-SNT-4 protein"/>
    <property type="match status" value="1"/>
</dbReference>
<evidence type="ECO:0000259" key="2">
    <source>
        <dbReference type="PROSITE" id="PS50004"/>
    </source>
</evidence>
<dbReference type="SUPFAM" id="SSF49562">
    <property type="entry name" value="C2 domain (Calcium/lipid-binding domain, CaLB)"/>
    <property type="match status" value="2"/>
</dbReference>
<dbReference type="PRINTS" id="PR00360">
    <property type="entry name" value="C2DOMAIN"/>
</dbReference>
<proteinExistence type="predicted"/>
<dbReference type="GO" id="GO:0048791">
    <property type="term" value="P:calcium ion-regulated exocytosis of neurotransmitter"/>
    <property type="evidence" value="ECO:0007669"/>
    <property type="project" value="TreeGrafter"/>
</dbReference>
<dbReference type="GO" id="GO:0005886">
    <property type="term" value="C:plasma membrane"/>
    <property type="evidence" value="ECO:0007669"/>
    <property type="project" value="TreeGrafter"/>
</dbReference>
<dbReference type="AlphaFoldDB" id="A0A0N4YJQ0"/>
<dbReference type="GO" id="GO:0006906">
    <property type="term" value="P:vesicle fusion"/>
    <property type="evidence" value="ECO:0007669"/>
    <property type="project" value="TreeGrafter"/>
</dbReference>
<dbReference type="InterPro" id="IPR000008">
    <property type="entry name" value="C2_dom"/>
</dbReference>
<dbReference type="GO" id="GO:0000149">
    <property type="term" value="F:SNARE binding"/>
    <property type="evidence" value="ECO:0007669"/>
    <property type="project" value="TreeGrafter"/>
</dbReference>
<keyword evidence="4" id="KW-1185">Reference proteome</keyword>
<dbReference type="GO" id="GO:0030276">
    <property type="term" value="F:clathrin binding"/>
    <property type="evidence" value="ECO:0007669"/>
    <property type="project" value="TreeGrafter"/>
</dbReference>
<dbReference type="GO" id="GO:0070382">
    <property type="term" value="C:exocytic vesicle"/>
    <property type="evidence" value="ECO:0007669"/>
    <property type="project" value="TreeGrafter"/>
</dbReference>
<dbReference type="GO" id="GO:0098793">
    <property type="term" value="C:presynapse"/>
    <property type="evidence" value="ECO:0007669"/>
    <property type="project" value="GOC"/>
</dbReference>
<gene>
    <name evidence="3" type="ORF">NBR_LOCUS17208</name>
</gene>
<dbReference type="OMA" id="MDEQNQG"/>